<dbReference type="NCBIfam" id="TIGR01634">
    <property type="entry name" value="tail_P2_I"/>
    <property type="match status" value="1"/>
</dbReference>
<dbReference type="AlphaFoldDB" id="B7MRW6"/>
<proteinExistence type="predicted"/>
<dbReference type="HOGENOM" id="CLU_086293_1_1_6"/>
<reference evidence="2" key="1">
    <citation type="journal article" date="2009" name="PLoS Genet.">
        <title>Organised genome dynamics in the Escherichia coli species results in highly diverse adaptive paths.</title>
        <authorList>
            <person name="Touchon M."/>
            <person name="Hoede C."/>
            <person name="Tenaillon O."/>
            <person name="Barbe V."/>
            <person name="Baeriswyl S."/>
            <person name="Bidet P."/>
            <person name="Bingen E."/>
            <person name="Bonacorsi S."/>
            <person name="Bouchier C."/>
            <person name="Bouvet O."/>
            <person name="Calteau A."/>
            <person name="Chiapello H."/>
            <person name="Clermont O."/>
            <person name="Cruveiller S."/>
            <person name="Danchin A."/>
            <person name="Diard M."/>
            <person name="Dossat C."/>
            <person name="Karoui M.E."/>
            <person name="Frapy E."/>
            <person name="Garry L."/>
            <person name="Ghigo J.M."/>
            <person name="Gilles A.M."/>
            <person name="Johnson J."/>
            <person name="Le Bouguenec C."/>
            <person name="Lescat M."/>
            <person name="Mangenot S."/>
            <person name="Martinez-Jehanne V."/>
            <person name="Matic I."/>
            <person name="Nassif X."/>
            <person name="Oztas S."/>
            <person name="Petit M.A."/>
            <person name="Pichon C."/>
            <person name="Rouy Z."/>
            <person name="Ruf C.S."/>
            <person name="Schneider D."/>
            <person name="Tourret J."/>
            <person name="Vacherie B."/>
            <person name="Vallenet D."/>
            <person name="Medigue C."/>
            <person name="Rocha E.P.C."/>
            <person name="Denamur E."/>
        </authorList>
    </citation>
    <scope>NUCLEOTIDE SEQUENCE [LARGE SCALE GENOMIC DNA]</scope>
    <source>
        <strain evidence="2">ED1a</strain>
    </source>
</reference>
<dbReference type="EMBL" id="CU928162">
    <property type="protein sequence ID" value="CAR07080.1"/>
    <property type="molecule type" value="Genomic_DNA"/>
</dbReference>
<dbReference type="Proteomes" id="UP000000748">
    <property type="component" value="Chromosome"/>
</dbReference>
<evidence type="ECO:0000313" key="2">
    <source>
        <dbReference type="Proteomes" id="UP000000748"/>
    </source>
</evidence>
<name>B7MRW6_ECO81</name>
<dbReference type="Pfam" id="PF09684">
    <property type="entry name" value="Tail_P2_I"/>
    <property type="match status" value="1"/>
</dbReference>
<dbReference type="InterPro" id="IPR006521">
    <property type="entry name" value="Tail_protein_I"/>
</dbReference>
<evidence type="ECO:0000313" key="1">
    <source>
        <dbReference type="EMBL" id="CAR07080.1"/>
    </source>
</evidence>
<accession>B7MRW6</accession>
<protein>
    <submittedName>
        <fullName evidence="1">Tail protein I (GpI) from prophage</fullName>
    </submittedName>
</protein>
<gene>
    <name evidence="1" type="primary">I</name>
    <name evidence="1" type="ordered locus">ECED1_0878</name>
</gene>
<dbReference type="KEGG" id="ecq:ECED1_0878"/>
<organism evidence="1 2">
    <name type="scientific">Escherichia coli O81 (strain ED1a)</name>
    <dbReference type="NCBI Taxonomy" id="585397"/>
    <lineage>
        <taxon>Bacteria</taxon>
        <taxon>Pseudomonadati</taxon>
        <taxon>Pseudomonadota</taxon>
        <taxon>Gammaproteobacteria</taxon>
        <taxon>Enterobacterales</taxon>
        <taxon>Enterobacteriaceae</taxon>
        <taxon>Escherichia</taxon>
    </lineage>
</organism>
<sequence length="210" mass="23735">MAPMNNRLLPPSSPSFLHHSEQGAQRLSELPNHINTLWNPDTCPAHLLPWLAWALSVDRWDETWSEEARRQIIRDSWHIHRHKGTISAMRRAVEPFGAILSITEWWENNDPPGSFRLDIDISERGLTEETRQEMERMITTVRPVSRHLAAMKMTYVARGVSRITGATLTGETIVVYPAAEVTSPLSVSGDIHPGGVTYEGITVTIRPDKE</sequence>